<dbReference type="PROSITE" id="PS50268">
    <property type="entry name" value="CADHERIN_2"/>
    <property type="match status" value="6"/>
</dbReference>
<dbReference type="PROSITE" id="PS00232">
    <property type="entry name" value="CADHERIN_1"/>
    <property type="match status" value="2"/>
</dbReference>
<evidence type="ECO:0000256" key="1">
    <source>
        <dbReference type="ARBA" id="ARBA00004167"/>
    </source>
</evidence>
<feature type="domain" description="Cadherin" evidence="15">
    <location>
        <begin position="142"/>
        <end position="247"/>
    </location>
</feature>
<dbReference type="Proteomes" id="UP000694700">
    <property type="component" value="Unplaced"/>
</dbReference>
<dbReference type="Ensembl" id="ENSCCRT00015097275.1">
    <property type="protein sequence ID" value="ENSCCRP00015094220.1"/>
    <property type="gene ID" value="ENSCCRG00015037142.1"/>
</dbReference>
<dbReference type="GO" id="GO:0007156">
    <property type="term" value="P:homophilic cell adhesion via plasma membrane adhesion molecules"/>
    <property type="evidence" value="ECO:0007669"/>
    <property type="project" value="InterPro"/>
</dbReference>
<dbReference type="SMART" id="SM00112">
    <property type="entry name" value="CA"/>
    <property type="match status" value="6"/>
</dbReference>
<evidence type="ECO:0000256" key="5">
    <source>
        <dbReference type="ARBA" id="ARBA00022837"/>
    </source>
</evidence>
<name>A0A8C1ZR80_CYPCA</name>
<dbReference type="InterPro" id="IPR050971">
    <property type="entry name" value="Cadherin-domain_protein"/>
</dbReference>
<dbReference type="FunFam" id="2.60.40.60:FF:000122">
    <property type="entry name" value="Cadherin-related family member 1"/>
    <property type="match status" value="1"/>
</dbReference>
<evidence type="ECO:0000313" key="17">
    <source>
        <dbReference type="Proteomes" id="UP000694700"/>
    </source>
</evidence>
<reference evidence="16" key="1">
    <citation type="submission" date="2025-08" db="UniProtKB">
        <authorList>
            <consortium name="Ensembl"/>
        </authorList>
    </citation>
    <scope>IDENTIFICATION</scope>
</reference>
<dbReference type="CDD" id="cd11304">
    <property type="entry name" value="Cadherin_repeat"/>
    <property type="match status" value="5"/>
</dbReference>
<dbReference type="SUPFAM" id="SSF49313">
    <property type="entry name" value="Cadherin-like"/>
    <property type="match status" value="6"/>
</dbReference>
<evidence type="ECO:0000256" key="13">
    <source>
        <dbReference type="SAM" id="MobiDB-lite"/>
    </source>
</evidence>
<dbReference type="PRINTS" id="PR00205">
    <property type="entry name" value="CADHERIN"/>
</dbReference>
<evidence type="ECO:0000256" key="10">
    <source>
        <dbReference type="ARBA" id="ARBA00044253"/>
    </source>
</evidence>
<organism evidence="16 17">
    <name type="scientific">Cyprinus carpio</name>
    <name type="common">Common carp</name>
    <dbReference type="NCBI Taxonomy" id="7962"/>
    <lineage>
        <taxon>Eukaryota</taxon>
        <taxon>Metazoa</taxon>
        <taxon>Chordata</taxon>
        <taxon>Craniata</taxon>
        <taxon>Vertebrata</taxon>
        <taxon>Euteleostomi</taxon>
        <taxon>Actinopterygii</taxon>
        <taxon>Neopterygii</taxon>
        <taxon>Teleostei</taxon>
        <taxon>Ostariophysi</taxon>
        <taxon>Cypriniformes</taxon>
        <taxon>Cyprinidae</taxon>
        <taxon>Cyprininae</taxon>
        <taxon>Cyprinus</taxon>
    </lineage>
</organism>
<dbReference type="PANTHER" id="PTHR24025">
    <property type="entry name" value="DESMOGLEIN FAMILY MEMBER"/>
    <property type="match status" value="1"/>
</dbReference>
<keyword evidence="9" id="KW-0675">Receptor</keyword>
<dbReference type="GO" id="GO:0005886">
    <property type="term" value="C:plasma membrane"/>
    <property type="evidence" value="ECO:0007669"/>
    <property type="project" value="InterPro"/>
</dbReference>
<evidence type="ECO:0000256" key="14">
    <source>
        <dbReference type="SAM" id="Phobius"/>
    </source>
</evidence>
<evidence type="ECO:0000256" key="11">
    <source>
        <dbReference type="ARBA" id="ARBA00044335"/>
    </source>
</evidence>
<sequence>SPVGRWCCSGSGLSRELFKYLSFSAQSDFAPYFYDNGAGSSNGNMALFSISEDTSIGTHVYTLNGSDPEGEPVTYGMTFDKGSKEYFSVEPKSGNVTLIQTLDREVQDEIIAFVTITDGRNKVVENVRVFITDANDEKPEFLNLPLIVDVPEDKASGSSVYRVQAVDRDLGSGGSVSYYLQFTIDGHSGVLRIRSGESLDYELSRTHFVTVVAKDGGGKYHGKYQVMTSTAIITINVLDTQDSPPVFVGTPYFGFVYEVSVPGSEIFTVFAKDGDQNNPNAMHYSILSGSDGFFSINSSSGCISLTSFPVQLKNELYELKVKVAAEVGPDGFSDYSVTTVTIRVVDLNNHPPTFYGENGQQNRFELTMYEHPPEGEILRGLKITVNDSDQGANAKFRLLLVGPSRVLRVVPQTVLNEAQVTIIVENSTAIDYEKYQFLTFKLLAVEIDTPERFSATADIVINLLDTNDNIPKFSSEFYIARIPENSPGGSNVVSVTATDPDSGLWGAVKYSIYGSGADLFLIHPTSGIIYTQPWASLDAEVKSKYNFYVKAEDTEGKYSLAEVFVTVLDQNDHPPEFNQNFLEKTMIIGAPVKIEAVDEDAEEPNNLIEYSIMKADPDNIFDINTSTGEIKLKPYIKSMEIVQNITKQKDCRWSVVVQARDRGSPSFSTTAVVKIDITEAVSRPMAAFLMQSRDNPMKALGLAISIITVMVLVTVMISTIIYFRNTKSNRITPARRIIRKRPKDQRSWTFRPWFGRSDQSFGKFFTDDETSGNHSSLRAKPPAPSAPVSGQNKDGSGISSALVSELKMRIEQKINEANQGYYY</sequence>
<feature type="transmembrane region" description="Helical" evidence="14">
    <location>
        <begin position="699"/>
        <end position="723"/>
    </location>
</feature>
<evidence type="ECO:0000256" key="4">
    <source>
        <dbReference type="ARBA" id="ARBA00022737"/>
    </source>
</evidence>
<evidence type="ECO:0000256" key="12">
    <source>
        <dbReference type="PROSITE-ProRule" id="PRU00043"/>
    </source>
</evidence>
<evidence type="ECO:0000256" key="6">
    <source>
        <dbReference type="ARBA" id="ARBA00022889"/>
    </source>
</evidence>
<dbReference type="FunFam" id="2.60.40.60:FF:000111">
    <property type="entry name" value="Cadherin-related family member 1"/>
    <property type="match status" value="1"/>
</dbReference>
<dbReference type="AlphaFoldDB" id="A0A8C1ZR80"/>
<accession>A0A8C1ZR80</accession>
<feature type="domain" description="Cadherin" evidence="15">
    <location>
        <begin position="48"/>
        <end position="141"/>
    </location>
</feature>
<evidence type="ECO:0000256" key="9">
    <source>
        <dbReference type="ARBA" id="ARBA00023170"/>
    </source>
</evidence>
<dbReference type="FunFam" id="2.60.40.60:FF:000113">
    <property type="entry name" value="Cadherin-related family member 1"/>
    <property type="match status" value="1"/>
</dbReference>
<keyword evidence="7 14" id="KW-1133">Transmembrane helix</keyword>
<feature type="domain" description="Cadherin" evidence="15">
    <location>
        <begin position="569"/>
        <end position="688"/>
    </location>
</feature>
<feature type="domain" description="Cadherin" evidence="15">
    <location>
        <begin position="474"/>
        <end position="577"/>
    </location>
</feature>
<keyword evidence="3" id="KW-0732">Signal</keyword>
<evidence type="ECO:0000256" key="7">
    <source>
        <dbReference type="ARBA" id="ARBA00022989"/>
    </source>
</evidence>
<evidence type="ECO:0000256" key="2">
    <source>
        <dbReference type="ARBA" id="ARBA00022692"/>
    </source>
</evidence>
<dbReference type="FunFam" id="2.60.40.60:FF:000126">
    <property type="entry name" value="Cadherin-related family member 1"/>
    <property type="match status" value="1"/>
</dbReference>
<dbReference type="FunFam" id="2.60.40.60:FF:000124">
    <property type="entry name" value="Cadherin-related family member 1"/>
    <property type="match status" value="1"/>
</dbReference>
<keyword evidence="8 14" id="KW-0472">Membrane</keyword>
<evidence type="ECO:0000256" key="8">
    <source>
        <dbReference type="ARBA" id="ARBA00023136"/>
    </source>
</evidence>
<dbReference type="InterPro" id="IPR015919">
    <property type="entry name" value="Cadherin-like_sf"/>
</dbReference>
<dbReference type="PANTHER" id="PTHR24025:SF31">
    <property type="entry name" value="NEURAL-CADHERIN"/>
    <property type="match status" value="1"/>
</dbReference>
<feature type="region of interest" description="Disordered" evidence="13">
    <location>
        <begin position="769"/>
        <end position="795"/>
    </location>
</feature>
<dbReference type="Pfam" id="PF00028">
    <property type="entry name" value="Cadherin"/>
    <property type="match status" value="5"/>
</dbReference>
<evidence type="ECO:0000256" key="3">
    <source>
        <dbReference type="ARBA" id="ARBA00022729"/>
    </source>
</evidence>
<comment type="subcellular location">
    <subcellularLocation>
        <location evidence="1">Membrane</location>
        <topology evidence="1">Single-pass membrane protein</topology>
    </subcellularLocation>
</comment>
<dbReference type="Gene3D" id="2.60.40.60">
    <property type="entry name" value="Cadherins"/>
    <property type="match status" value="6"/>
</dbReference>
<feature type="domain" description="Cadherin" evidence="15">
    <location>
        <begin position="248"/>
        <end position="354"/>
    </location>
</feature>
<keyword evidence="5 12" id="KW-0106">Calcium</keyword>
<feature type="domain" description="Cadherin" evidence="15">
    <location>
        <begin position="360"/>
        <end position="473"/>
    </location>
</feature>
<proteinExistence type="predicted"/>
<evidence type="ECO:0000259" key="15">
    <source>
        <dbReference type="PROSITE" id="PS50268"/>
    </source>
</evidence>
<dbReference type="InterPro" id="IPR002126">
    <property type="entry name" value="Cadherin-like_dom"/>
</dbReference>
<dbReference type="GO" id="GO:0009653">
    <property type="term" value="P:anatomical structure morphogenesis"/>
    <property type="evidence" value="ECO:0007669"/>
    <property type="project" value="UniProtKB-ARBA"/>
</dbReference>
<dbReference type="GO" id="GO:0005911">
    <property type="term" value="C:cell-cell junction"/>
    <property type="evidence" value="ECO:0007669"/>
    <property type="project" value="TreeGrafter"/>
</dbReference>
<dbReference type="InterPro" id="IPR020894">
    <property type="entry name" value="Cadherin_CS"/>
</dbReference>
<keyword evidence="6" id="KW-0130">Cell adhesion</keyword>
<protein>
    <recommendedName>
        <fullName evidence="10">Photoreceptor cadherin</fullName>
    </recommendedName>
    <alternativeName>
        <fullName evidence="11">Protocadherin-21</fullName>
    </alternativeName>
</protein>
<keyword evidence="4" id="KW-0677">Repeat</keyword>
<evidence type="ECO:0000313" key="16">
    <source>
        <dbReference type="Ensembl" id="ENSCCRP00015094220.1"/>
    </source>
</evidence>
<keyword evidence="2 14" id="KW-0812">Transmembrane</keyword>
<dbReference type="GO" id="GO:0005509">
    <property type="term" value="F:calcium ion binding"/>
    <property type="evidence" value="ECO:0007669"/>
    <property type="project" value="UniProtKB-UniRule"/>
</dbReference>